<dbReference type="Gene3D" id="3.30.420.300">
    <property type="entry name" value="2-keto-3-deoxy-galactonokinase, substrate binding domain"/>
    <property type="match status" value="1"/>
</dbReference>
<gene>
    <name evidence="1" type="ordered locus">Veis_3778</name>
</gene>
<dbReference type="RefSeq" id="WP_011811479.1">
    <property type="nucleotide sequence ID" value="NC_008786.1"/>
</dbReference>
<proteinExistence type="predicted"/>
<dbReference type="AlphaFoldDB" id="A1WPD3"/>
<dbReference type="OrthoDB" id="256574at2"/>
<dbReference type="CDD" id="cd24012">
    <property type="entry name" value="ASKHA_NBD_KDGal-kinase"/>
    <property type="match status" value="1"/>
</dbReference>
<evidence type="ECO:0000313" key="1">
    <source>
        <dbReference type="EMBL" id="ABM59490.1"/>
    </source>
</evidence>
<protein>
    <submittedName>
        <fullName evidence="1">2-keto-3-deoxygalactonate kinase</fullName>
        <ecNumber evidence="1">2.7.1.58</ecNumber>
    </submittedName>
</protein>
<dbReference type="Pfam" id="PF05035">
    <property type="entry name" value="DGOK"/>
    <property type="match status" value="1"/>
</dbReference>
<dbReference type="GO" id="GO:0034194">
    <property type="term" value="P:D-galactonate catabolic process"/>
    <property type="evidence" value="ECO:0007669"/>
    <property type="project" value="InterPro"/>
</dbReference>
<dbReference type="Proteomes" id="UP000000374">
    <property type="component" value="Chromosome"/>
</dbReference>
<keyword evidence="1" id="KW-0808">Transferase</keyword>
<dbReference type="Gene3D" id="3.30.420.310">
    <property type="entry name" value="2-keto-3-deoxy-galactonokinase, C-terminal domain"/>
    <property type="match status" value="1"/>
</dbReference>
<dbReference type="GO" id="GO:0008671">
    <property type="term" value="F:2-dehydro-3-deoxygalactonokinase activity"/>
    <property type="evidence" value="ECO:0007669"/>
    <property type="project" value="UniProtKB-EC"/>
</dbReference>
<dbReference type="KEGG" id="vei:Veis_3778"/>
<dbReference type="InterPro" id="IPR042257">
    <property type="entry name" value="DGOK_C"/>
</dbReference>
<dbReference type="EC" id="2.7.1.58" evidence="1"/>
<dbReference type="EMBL" id="CP000542">
    <property type="protein sequence ID" value="ABM59490.1"/>
    <property type="molecule type" value="Genomic_DNA"/>
</dbReference>
<accession>A1WPD3</accession>
<sequence>MDILTIDAGTTNTRSTLWRNGIPSCQAERPVGVRDTAVTGDKSALQNGVRESIAEVLQQARIGIADLGLLLASGMITSNVGLFELAHLPAPAGLKELAAGMQQALLPQVCARPIWFVPGVRNPVADVGLHDCEAMDMMRGEEAETMGLIERLKIAAPALIVLPGSHTKFVLLDAQQRIANCVTTLSGELLQVITHDTIVADSLGSDFADRIEPEMLFAGARSARSLGLGRACFMVRTLGQFTRHDRNARANFLLGAVLGADLLTLEHSSALRLRPETRCIVAGKPTLRQAYSLLLANDDFFSAAVTTVSDDEQHSLAGFGAIRLAQERGLAGGGPTLAASGRVPG</sequence>
<evidence type="ECO:0000313" key="2">
    <source>
        <dbReference type="Proteomes" id="UP000000374"/>
    </source>
</evidence>
<reference evidence="2" key="1">
    <citation type="submission" date="2006-12" db="EMBL/GenBank/DDBJ databases">
        <title>Complete sequence of chromosome 1 of Verminephrobacter eiseniae EF01-2.</title>
        <authorList>
            <person name="Copeland A."/>
            <person name="Lucas S."/>
            <person name="Lapidus A."/>
            <person name="Barry K."/>
            <person name="Detter J.C."/>
            <person name="Glavina del Rio T."/>
            <person name="Dalin E."/>
            <person name="Tice H."/>
            <person name="Pitluck S."/>
            <person name="Chertkov O."/>
            <person name="Brettin T."/>
            <person name="Bruce D."/>
            <person name="Han C."/>
            <person name="Tapia R."/>
            <person name="Gilna P."/>
            <person name="Schmutz J."/>
            <person name="Larimer F."/>
            <person name="Land M."/>
            <person name="Hauser L."/>
            <person name="Kyrpides N."/>
            <person name="Kim E."/>
            <person name="Stahl D."/>
            <person name="Richardson P."/>
        </authorList>
    </citation>
    <scope>NUCLEOTIDE SEQUENCE [LARGE SCALE GENOMIC DNA]</scope>
    <source>
        <strain evidence="2">EF01-2</strain>
    </source>
</reference>
<dbReference type="GeneID" id="76462149"/>
<dbReference type="InterPro" id="IPR042258">
    <property type="entry name" value="DGOK_N"/>
</dbReference>
<dbReference type="InterPro" id="IPR007729">
    <property type="entry name" value="DGOK"/>
</dbReference>
<name>A1WPD3_VEREI</name>
<keyword evidence="1" id="KW-0418">Kinase</keyword>
<dbReference type="HOGENOM" id="CLU_070778_0_0_4"/>
<dbReference type="STRING" id="391735.Veis_3778"/>
<keyword evidence="2" id="KW-1185">Reference proteome</keyword>
<organism evidence="1 2">
    <name type="scientific">Verminephrobacter eiseniae (strain EF01-2)</name>
    <dbReference type="NCBI Taxonomy" id="391735"/>
    <lineage>
        <taxon>Bacteria</taxon>
        <taxon>Pseudomonadati</taxon>
        <taxon>Pseudomonadota</taxon>
        <taxon>Betaproteobacteria</taxon>
        <taxon>Burkholderiales</taxon>
        <taxon>Comamonadaceae</taxon>
        <taxon>Verminephrobacter</taxon>
    </lineage>
</organism>
<dbReference type="eggNOG" id="COG3734">
    <property type="taxonomic scope" value="Bacteria"/>
</dbReference>